<evidence type="ECO:0000313" key="13">
    <source>
        <dbReference type="EMBL" id="ABR75072.1"/>
    </source>
</evidence>
<dbReference type="InterPro" id="IPR003661">
    <property type="entry name" value="HisK_dim/P_dom"/>
</dbReference>
<dbReference type="InterPro" id="IPR003594">
    <property type="entry name" value="HATPase_dom"/>
</dbReference>
<evidence type="ECO:0000259" key="11">
    <source>
        <dbReference type="PROSITE" id="PS50109"/>
    </source>
</evidence>
<dbReference type="Gene3D" id="3.30.565.10">
    <property type="entry name" value="Histidine kinase-like ATPase, C-terminal domain"/>
    <property type="match status" value="1"/>
</dbReference>
<dbReference type="Gene3D" id="6.10.340.10">
    <property type="match status" value="1"/>
</dbReference>
<evidence type="ECO:0000256" key="9">
    <source>
        <dbReference type="ARBA" id="ARBA00023012"/>
    </source>
</evidence>
<dbReference type="EC" id="2.7.13.3" evidence="3"/>
<dbReference type="InterPro" id="IPR005467">
    <property type="entry name" value="His_kinase_dom"/>
</dbReference>
<evidence type="ECO:0000256" key="8">
    <source>
        <dbReference type="ARBA" id="ARBA00022840"/>
    </source>
</evidence>
<dbReference type="GO" id="GO:0000156">
    <property type="term" value="F:phosphorelay response regulator activity"/>
    <property type="evidence" value="ECO:0007669"/>
    <property type="project" value="TreeGrafter"/>
</dbReference>
<dbReference type="CDD" id="cd06225">
    <property type="entry name" value="HAMP"/>
    <property type="match status" value="1"/>
</dbReference>
<feature type="domain" description="Histidine kinase" evidence="11">
    <location>
        <begin position="451"/>
        <end position="658"/>
    </location>
</feature>
<dbReference type="InterPro" id="IPR050351">
    <property type="entry name" value="BphY/WalK/GraS-like"/>
</dbReference>
<dbReference type="GO" id="GO:0016020">
    <property type="term" value="C:membrane"/>
    <property type="evidence" value="ECO:0007669"/>
    <property type="project" value="UniProtKB-SubCell"/>
</dbReference>
<dbReference type="KEGG" id="asu:Asuc_1720"/>
<keyword evidence="10" id="KW-0472">Membrane</keyword>
<gene>
    <name evidence="13" type="ordered locus">Asuc_1720</name>
</gene>
<dbReference type="SUPFAM" id="SSF47384">
    <property type="entry name" value="Homodimeric domain of signal transducing histidine kinase"/>
    <property type="match status" value="1"/>
</dbReference>
<dbReference type="PIRSF" id="PIRSF037119">
    <property type="entry name" value="STHK_PgtB"/>
    <property type="match status" value="1"/>
</dbReference>
<dbReference type="Pfam" id="PF00672">
    <property type="entry name" value="HAMP"/>
    <property type="match status" value="1"/>
</dbReference>
<feature type="domain" description="HAMP" evidence="12">
    <location>
        <begin position="354"/>
        <end position="406"/>
    </location>
</feature>
<reference evidence="14" key="1">
    <citation type="journal article" date="2010" name="BMC Genomics">
        <title>A genomic perspective on the potential of Actinobacillus succinogenes for industrial succinate production.</title>
        <authorList>
            <person name="McKinlay J.B."/>
            <person name="Laivenieks M."/>
            <person name="Schindler B.D."/>
            <person name="McKinlay A.A."/>
            <person name="Siddaramappa S."/>
            <person name="Challacombe J.F."/>
            <person name="Lowry S.R."/>
            <person name="Clum A."/>
            <person name="Lapidus A.L."/>
            <person name="Burkhart K.B."/>
            <person name="Harkins V."/>
            <person name="Vieille C."/>
        </authorList>
    </citation>
    <scope>NUCLEOTIDE SEQUENCE [LARGE SCALE GENOMIC DNA]</scope>
    <source>
        <strain evidence="14">ATCC 55618 / DSM 22257 / CCUG 43843 / 130Z</strain>
    </source>
</reference>
<evidence type="ECO:0000313" key="14">
    <source>
        <dbReference type="Proteomes" id="UP000001114"/>
    </source>
</evidence>
<evidence type="ECO:0000256" key="4">
    <source>
        <dbReference type="ARBA" id="ARBA00022553"/>
    </source>
</evidence>
<dbReference type="PANTHER" id="PTHR42878">
    <property type="entry name" value="TWO-COMPONENT HISTIDINE KINASE"/>
    <property type="match status" value="1"/>
</dbReference>
<keyword evidence="5" id="KW-0808">Transferase</keyword>
<organism evidence="13 14">
    <name type="scientific">Actinobacillus succinogenes (strain ATCC 55618 / DSM 22257 / CCUG 43843 / 130Z)</name>
    <dbReference type="NCBI Taxonomy" id="339671"/>
    <lineage>
        <taxon>Bacteria</taxon>
        <taxon>Pseudomonadati</taxon>
        <taxon>Pseudomonadota</taxon>
        <taxon>Gammaproteobacteria</taxon>
        <taxon>Pasteurellales</taxon>
        <taxon>Pasteurellaceae</taxon>
        <taxon>Actinobacillus</taxon>
    </lineage>
</organism>
<dbReference type="OrthoDB" id="9772100at2"/>
<dbReference type="PROSITE" id="PS50885">
    <property type="entry name" value="HAMP"/>
    <property type="match status" value="1"/>
</dbReference>
<dbReference type="STRING" id="339671.Asuc_1720"/>
<dbReference type="RefSeq" id="WP_012073449.1">
    <property type="nucleotide sequence ID" value="NC_009655.1"/>
</dbReference>
<dbReference type="SUPFAM" id="SSF55874">
    <property type="entry name" value="ATPase domain of HSP90 chaperone/DNA topoisomerase II/histidine kinase"/>
    <property type="match status" value="1"/>
</dbReference>
<protein>
    <recommendedName>
        <fullName evidence="3">histidine kinase</fullName>
        <ecNumber evidence="3">2.7.13.3</ecNumber>
    </recommendedName>
</protein>
<evidence type="ECO:0000256" key="7">
    <source>
        <dbReference type="ARBA" id="ARBA00022777"/>
    </source>
</evidence>
<dbReference type="HOGENOM" id="CLU_020981_1_0_6"/>
<dbReference type="AlphaFoldDB" id="A6VQ25"/>
<sequence>MRKWINSLNISRGLQLSFWLSALLCLFVGGLGLLTWQQQRAEINIALSENFPQVQSAFQAEEQANLLHNAFIQFSNSKTTTEKVEFYQHTRKHLAALRTLLTVLKENLNKNLLLILTQQENLLERLSTTISAQLTLNESFSHSLAKINWLNNDFKQEFTALLQEIAWQQSTLAKNITHQSSNERQLIQLHQLQQQLVLVNDFMQYEELLIHELSKQISDPDNHQEELFRNQLDYLSLLIQQRFEPLQLHAAGETIKQILNELLALGLNKMQLPELFSRHKTLQQEKQQLIQQSNQLFQHFRQTVREQVGNSKNQLDLLHNIVAKSTRFNGIIILAVMLFAFLLVIAVNYFYIRLRMLKRFDRLNQAVAQLTQGEENVKIAVYGNDELGKIARLLRLFLFEMQHKQLELSKRNQVLMDEIEYRIKVQDELMQLQQELTQAAKLAVVGKTLTSISHEITQPLNAMNAYIFSAKRALQKQNYEATYDYLDKINRLTEKTAVIIKRLRQFSKQGNGKLQAVNLNESFANAWELLESKHKHRKVRLDLPQNLPHIWGENVLIEQVFVNIFLNALEAIEQDPPQIKVEIQWQNSQEICLWIIDNGRGWPLSDKLLQPFSSSKSLNLGLGLSISRSIMQQCGGELRIASTLQRNALVILIFKVAHHV</sequence>
<dbReference type="PROSITE" id="PS50109">
    <property type="entry name" value="HIS_KIN"/>
    <property type="match status" value="1"/>
</dbReference>
<keyword evidence="9" id="KW-0902">Two-component regulatory system</keyword>
<keyword evidence="6" id="KW-0547">Nucleotide-binding</keyword>
<keyword evidence="14" id="KW-1185">Reference proteome</keyword>
<evidence type="ECO:0000256" key="2">
    <source>
        <dbReference type="ARBA" id="ARBA00004370"/>
    </source>
</evidence>
<dbReference type="GO" id="GO:0007234">
    <property type="term" value="P:osmosensory signaling via phosphorelay pathway"/>
    <property type="evidence" value="ECO:0007669"/>
    <property type="project" value="TreeGrafter"/>
</dbReference>
<evidence type="ECO:0000256" key="6">
    <source>
        <dbReference type="ARBA" id="ARBA00022741"/>
    </source>
</evidence>
<comment type="catalytic activity">
    <reaction evidence="1">
        <text>ATP + protein L-histidine = ADP + protein N-phospho-L-histidine.</text>
        <dbReference type="EC" id="2.7.13.3"/>
    </reaction>
</comment>
<dbReference type="Pfam" id="PF02518">
    <property type="entry name" value="HATPase_c"/>
    <property type="match status" value="1"/>
</dbReference>
<dbReference type="eggNOG" id="COG4192">
    <property type="taxonomic scope" value="Bacteria"/>
</dbReference>
<dbReference type="SMART" id="SM00304">
    <property type="entry name" value="HAMP"/>
    <property type="match status" value="1"/>
</dbReference>
<dbReference type="GO" id="GO:0030295">
    <property type="term" value="F:protein kinase activator activity"/>
    <property type="evidence" value="ECO:0007669"/>
    <property type="project" value="TreeGrafter"/>
</dbReference>
<dbReference type="InterPro" id="IPR036097">
    <property type="entry name" value="HisK_dim/P_sf"/>
</dbReference>
<keyword evidence="7 13" id="KW-0418">Kinase</keyword>
<dbReference type="InterPro" id="IPR036890">
    <property type="entry name" value="HATPase_C_sf"/>
</dbReference>
<evidence type="ECO:0000256" key="3">
    <source>
        <dbReference type="ARBA" id="ARBA00012438"/>
    </source>
</evidence>
<dbReference type="GO" id="GO:0005524">
    <property type="term" value="F:ATP binding"/>
    <property type="evidence" value="ECO:0007669"/>
    <property type="project" value="UniProtKB-KW"/>
</dbReference>
<dbReference type="Proteomes" id="UP000001114">
    <property type="component" value="Chromosome"/>
</dbReference>
<feature type="transmembrane region" description="Helical" evidence="10">
    <location>
        <begin position="331"/>
        <end position="352"/>
    </location>
</feature>
<dbReference type="SMART" id="SM00387">
    <property type="entry name" value="HATPase_c"/>
    <property type="match status" value="1"/>
</dbReference>
<dbReference type="InterPro" id="IPR003660">
    <property type="entry name" value="HAMP_dom"/>
</dbReference>
<dbReference type="SMART" id="SM00388">
    <property type="entry name" value="HisKA"/>
    <property type="match status" value="1"/>
</dbReference>
<dbReference type="PANTHER" id="PTHR42878:SF7">
    <property type="entry name" value="SENSOR HISTIDINE KINASE GLRK"/>
    <property type="match status" value="1"/>
</dbReference>
<evidence type="ECO:0000256" key="1">
    <source>
        <dbReference type="ARBA" id="ARBA00000085"/>
    </source>
</evidence>
<keyword evidence="4" id="KW-0597">Phosphoprotein</keyword>
<evidence type="ECO:0000256" key="5">
    <source>
        <dbReference type="ARBA" id="ARBA00022679"/>
    </source>
</evidence>
<dbReference type="Pfam" id="PF00512">
    <property type="entry name" value="HisKA"/>
    <property type="match status" value="1"/>
</dbReference>
<name>A6VQ25_ACTSZ</name>
<evidence type="ECO:0000256" key="10">
    <source>
        <dbReference type="SAM" id="Phobius"/>
    </source>
</evidence>
<accession>A6VQ25</accession>
<keyword evidence="8" id="KW-0067">ATP-binding</keyword>
<comment type="subcellular location">
    <subcellularLocation>
        <location evidence="2">Membrane</location>
    </subcellularLocation>
</comment>
<proteinExistence type="predicted"/>
<evidence type="ECO:0000259" key="12">
    <source>
        <dbReference type="PROSITE" id="PS50885"/>
    </source>
</evidence>
<keyword evidence="10" id="KW-0812">Transmembrane</keyword>
<dbReference type="GO" id="GO:0000155">
    <property type="term" value="F:phosphorelay sensor kinase activity"/>
    <property type="evidence" value="ECO:0007669"/>
    <property type="project" value="InterPro"/>
</dbReference>
<keyword evidence="10" id="KW-1133">Transmembrane helix</keyword>
<dbReference type="InterPro" id="IPR017116">
    <property type="entry name" value="Sig_transdc_His_kinase_PgtB"/>
</dbReference>
<dbReference type="EMBL" id="CP000746">
    <property type="protein sequence ID" value="ABR75072.1"/>
    <property type="molecule type" value="Genomic_DNA"/>
</dbReference>
<dbReference type="Gene3D" id="1.10.287.130">
    <property type="match status" value="1"/>
</dbReference>